<dbReference type="InterPro" id="IPR036770">
    <property type="entry name" value="Ankyrin_rpt-contain_sf"/>
</dbReference>
<evidence type="ECO:0000256" key="2">
    <source>
        <dbReference type="ARBA" id="ARBA00023043"/>
    </source>
</evidence>
<evidence type="ECO:0000256" key="3">
    <source>
        <dbReference type="PROSITE-ProRule" id="PRU00023"/>
    </source>
</evidence>
<organism evidence="5 6">
    <name type="scientific">Pseudofulvimonas gallinarii</name>
    <dbReference type="NCBI Taxonomy" id="634155"/>
    <lineage>
        <taxon>Bacteria</taxon>
        <taxon>Pseudomonadati</taxon>
        <taxon>Pseudomonadota</taxon>
        <taxon>Gammaproteobacteria</taxon>
        <taxon>Lysobacterales</taxon>
        <taxon>Rhodanobacteraceae</taxon>
        <taxon>Pseudofulvimonas</taxon>
    </lineage>
</organism>
<dbReference type="PROSITE" id="PS50297">
    <property type="entry name" value="ANK_REP_REGION"/>
    <property type="match status" value="9"/>
</dbReference>
<feature type="transmembrane region" description="Helical" evidence="4">
    <location>
        <begin position="43"/>
        <end position="61"/>
    </location>
</feature>
<evidence type="ECO:0000313" key="5">
    <source>
        <dbReference type="EMBL" id="TCS98490.1"/>
    </source>
</evidence>
<reference evidence="5 6" key="1">
    <citation type="submission" date="2019-03" db="EMBL/GenBank/DDBJ databases">
        <title>Genomic Encyclopedia of Type Strains, Phase IV (KMG-IV): sequencing the most valuable type-strain genomes for metagenomic binning, comparative biology and taxonomic classification.</title>
        <authorList>
            <person name="Goeker M."/>
        </authorList>
    </citation>
    <scope>NUCLEOTIDE SEQUENCE [LARGE SCALE GENOMIC DNA]</scope>
    <source>
        <strain evidence="5 6">DSM 21944</strain>
    </source>
</reference>
<dbReference type="Gene3D" id="1.25.40.20">
    <property type="entry name" value="Ankyrin repeat-containing domain"/>
    <property type="match status" value="6"/>
</dbReference>
<feature type="repeat" description="ANK" evidence="3">
    <location>
        <begin position="314"/>
        <end position="349"/>
    </location>
</feature>
<keyword evidence="6" id="KW-1185">Reference proteome</keyword>
<dbReference type="InterPro" id="IPR002110">
    <property type="entry name" value="Ankyrin_rpt"/>
</dbReference>
<feature type="repeat" description="ANK" evidence="3">
    <location>
        <begin position="656"/>
        <end position="688"/>
    </location>
</feature>
<feature type="transmembrane region" description="Helical" evidence="4">
    <location>
        <begin position="166"/>
        <end position="186"/>
    </location>
</feature>
<proteinExistence type="predicted"/>
<dbReference type="SUPFAM" id="SSF48403">
    <property type="entry name" value="Ankyrin repeat"/>
    <property type="match status" value="2"/>
</dbReference>
<evidence type="ECO:0000256" key="4">
    <source>
        <dbReference type="SAM" id="Phobius"/>
    </source>
</evidence>
<keyword evidence="2 3" id="KW-0040">ANK repeat</keyword>
<evidence type="ECO:0008006" key="7">
    <source>
        <dbReference type="Google" id="ProtNLM"/>
    </source>
</evidence>
<dbReference type="Pfam" id="PF12796">
    <property type="entry name" value="Ank_2"/>
    <property type="match status" value="5"/>
</dbReference>
<dbReference type="Pfam" id="PF00023">
    <property type="entry name" value="Ank"/>
    <property type="match status" value="1"/>
</dbReference>
<feature type="transmembrane region" description="Helical" evidence="4">
    <location>
        <begin position="101"/>
        <end position="120"/>
    </location>
</feature>
<dbReference type="PROSITE" id="PS50088">
    <property type="entry name" value="ANK_REPEAT"/>
    <property type="match status" value="9"/>
</dbReference>
<evidence type="ECO:0000256" key="1">
    <source>
        <dbReference type="ARBA" id="ARBA00022737"/>
    </source>
</evidence>
<dbReference type="SMART" id="SM00248">
    <property type="entry name" value="ANK"/>
    <property type="match status" value="15"/>
</dbReference>
<dbReference type="AlphaFoldDB" id="A0A4V3UU96"/>
<accession>A0A4V3UU96</accession>
<protein>
    <recommendedName>
        <fullName evidence="7">Ankyrin repeat protein</fullName>
    </recommendedName>
</protein>
<dbReference type="PANTHER" id="PTHR24198:SF165">
    <property type="entry name" value="ANKYRIN REPEAT-CONTAINING PROTEIN-RELATED"/>
    <property type="match status" value="1"/>
</dbReference>
<keyword evidence="1" id="KW-0677">Repeat</keyword>
<keyword evidence="4" id="KW-0812">Transmembrane</keyword>
<keyword evidence="4" id="KW-1133">Transmembrane helix</keyword>
<feature type="transmembrane region" description="Helical" evidence="4">
    <location>
        <begin position="73"/>
        <end position="94"/>
    </location>
</feature>
<dbReference type="OrthoDB" id="8960888at2"/>
<feature type="repeat" description="ANK" evidence="3">
    <location>
        <begin position="689"/>
        <end position="724"/>
    </location>
</feature>
<feature type="transmembrane region" description="Helical" evidence="4">
    <location>
        <begin position="12"/>
        <end position="31"/>
    </location>
</feature>
<dbReference type="Proteomes" id="UP000294599">
    <property type="component" value="Unassembled WGS sequence"/>
</dbReference>
<feature type="repeat" description="ANK" evidence="3">
    <location>
        <begin position="972"/>
        <end position="1004"/>
    </location>
</feature>
<name>A0A4V3UU96_9GAMM</name>
<dbReference type="EMBL" id="SMAF01000008">
    <property type="protein sequence ID" value="TCS98490.1"/>
    <property type="molecule type" value="Genomic_DNA"/>
</dbReference>
<evidence type="ECO:0000313" key="6">
    <source>
        <dbReference type="Proteomes" id="UP000294599"/>
    </source>
</evidence>
<gene>
    <name evidence="5" type="ORF">EDC25_10870</name>
</gene>
<feature type="repeat" description="ANK" evidence="3">
    <location>
        <begin position="449"/>
        <end position="481"/>
    </location>
</feature>
<sequence length="1042" mass="107025">MSLDEGTRAPVALPLLAGALAIMAAVAWFSAGLPAWARVAAPLSTWLLVLPVLAVISLPSHCPPASTARRFHAALQLVGMHALGVVLLVGWPLLRLMQAPALPAALLLGLACAVSVLWPWRYWPALTLALREADGEPPSSQRRIQRGLRAASALTGSRDVFPTHGLPVLVLHTLLVIAPAIFAWRLPQPATSVLVWLLAVTAGAAIYRIIHLRALDALAPTPAALVEEDSPAPARTLDIPANPVLRAAALRSALRSGQVDDALAILEAGVDPCSLALPDEADQRDALHIAATLNDSRPLRAMIAAGVDVNHRCVGLTPLLLATRDSYYGRPEIVLALIANGADIHVRDEAGRTALHHAALSSEPAVLAMLLDAGAQVDAVDDEGYTPLAWACAHGNIGAARLLLSHRASVAGAGTVPPLCAAASASDDLPVLVEVLLRARAQPDAVDAQGRSALHHAAGNGHEAVVKALVAAGADPGLRDHDGQSPLQHACRKLPADASMFAVLLAAGADAAELAQSRPAAGVETDGGTGAPSTATLLSAVRPAVLLAWRSNAGEAERAALAMEAASQGAWPALRAATALPLPIDQKLPDGRHLVDAAIRLGPTGLSLLAALPPTAGCGTGRLSALLSTALGDIASYERLALAWLDAGADPFFDAAGSSPLHHAVGHGMETLVERLLERGADPSRADRAGMTPLHLALRHNNERALRLCRQLLRHGGKPHAAAGSGETPLALALDADRPALVEWLRWRGWHLPGRRLIGADLVAAARLGDLAAVRRLLTLGLDTAARDRQGCTALIRAAGGGHRPVLGELLVHGAAVDACTPSGVTALSAALVAGHMAIVETLLEHGAAVEQRLANDTTALMVAAACGNREGVTRLLAAGADVTARDAAGNRALHAAAGHAFGAADGDAARAMLLALVSAGSEVDAVNDAGLTALHVACGAAAVSAAHADGIDAGLDVLLSRSRAVNLPDRHGCTPLHYAAAHGQAGAVRRLLGNGAQRDLRDSGGWRAEDYAVQSGYTDVAQALRMPVAPAASPSLPLRPA</sequence>
<dbReference type="RefSeq" id="WP_123522614.1">
    <property type="nucleotide sequence ID" value="NZ_JBHLWF010000087.1"/>
</dbReference>
<comment type="caution">
    <text evidence="5">The sequence shown here is derived from an EMBL/GenBank/DDBJ whole genome shotgun (WGS) entry which is preliminary data.</text>
</comment>
<feature type="repeat" description="ANK" evidence="3">
    <location>
        <begin position="823"/>
        <end position="855"/>
    </location>
</feature>
<feature type="transmembrane region" description="Helical" evidence="4">
    <location>
        <begin position="193"/>
        <end position="210"/>
    </location>
</feature>
<feature type="repeat" description="ANK" evidence="3">
    <location>
        <begin position="350"/>
        <end position="382"/>
    </location>
</feature>
<feature type="repeat" description="ANK" evidence="3">
    <location>
        <begin position="383"/>
        <end position="415"/>
    </location>
</feature>
<keyword evidence="4" id="KW-0472">Membrane</keyword>
<dbReference type="PANTHER" id="PTHR24198">
    <property type="entry name" value="ANKYRIN REPEAT AND PROTEIN KINASE DOMAIN-CONTAINING PROTEIN"/>
    <property type="match status" value="1"/>
</dbReference>
<feature type="repeat" description="ANK" evidence="3">
    <location>
        <begin position="856"/>
        <end position="888"/>
    </location>
</feature>